<keyword evidence="5" id="KW-0547">Nucleotide-binding</keyword>
<dbReference type="FunFam" id="3.40.50.300:FF:000957">
    <property type="entry name" value="ATP-dependent RNA helicase SUV3L, mitochondrial"/>
    <property type="match status" value="1"/>
</dbReference>
<organism evidence="14 15">
    <name type="scientific">Rhodotorula diobovata</name>
    <dbReference type="NCBI Taxonomy" id="5288"/>
    <lineage>
        <taxon>Eukaryota</taxon>
        <taxon>Fungi</taxon>
        <taxon>Dikarya</taxon>
        <taxon>Basidiomycota</taxon>
        <taxon>Pucciniomycotina</taxon>
        <taxon>Microbotryomycetes</taxon>
        <taxon>Sporidiobolales</taxon>
        <taxon>Sporidiobolaceae</taxon>
        <taxon>Rhodotorula</taxon>
    </lineage>
</organism>
<keyword evidence="8" id="KW-0067">ATP-binding</keyword>
<dbReference type="Gene3D" id="1.20.58.1080">
    <property type="match status" value="1"/>
</dbReference>
<evidence type="ECO:0000256" key="1">
    <source>
        <dbReference type="ARBA" id="ARBA00001936"/>
    </source>
</evidence>
<dbReference type="EMBL" id="SOZI01000039">
    <property type="protein sequence ID" value="TNY21648.1"/>
    <property type="molecule type" value="Genomic_DNA"/>
</dbReference>
<evidence type="ECO:0000256" key="2">
    <source>
        <dbReference type="ARBA" id="ARBA00001946"/>
    </source>
</evidence>
<evidence type="ECO:0000256" key="8">
    <source>
        <dbReference type="ARBA" id="ARBA00022840"/>
    </source>
</evidence>
<dbReference type="InterPro" id="IPR022192">
    <property type="entry name" value="SUV3_C"/>
</dbReference>
<reference evidence="14 15" key="1">
    <citation type="submission" date="2019-03" db="EMBL/GenBank/DDBJ databases">
        <title>Rhodosporidium diobovatum UCD-FST 08-225 genome sequencing, assembly, and annotation.</title>
        <authorList>
            <person name="Fakankun I.U."/>
            <person name="Fristensky B."/>
            <person name="Levin D.B."/>
        </authorList>
    </citation>
    <scope>NUCLEOTIDE SEQUENCE [LARGE SCALE GENOMIC DNA]</scope>
    <source>
        <strain evidence="14 15">UCD-FST 08-225</strain>
    </source>
</reference>
<evidence type="ECO:0000256" key="10">
    <source>
        <dbReference type="ARBA" id="ARBA00023128"/>
    </source>
</evidence>
<evidence type="ECO:0000256" key="12">
    <source>
        <dbReference type="SAM" id="MobiDB-lite"/>
    </source>
</evidence>
<evidence type="ECO:0000256" key="4">
    <source>
        <dbReference type="ARBA" id="ARBA00012552"/>
    </source>
</evidence>
<comment type="catalytic activity">
    <reaction evidence="11">
        <text>ATP + H2O = ADP + phosphate + H(+)</text>
        <dbReference type="Rhea" id="RHEA:13065"/>
        <dbReference type="ChEBI" id="CHEBI:15377"/>
        <dbReference type="ChEBI" id="CHEBI:15378"/>
        <dbReference type="ChEBI" id="CHEBI:30616"/>
        <dbReference type="ChEBI" id="CHEBI:43474"/>
        <dbReference type="ChEBI" id="CHEBI:456216"/>
        <dbReference type="EC" id="3.6.4.13"/>
    </reaction>
</comment>
<comment type="caution">
    <text evidence="14">The sequence shown here is derived from an EMBL/GenBank/DDBJ whole genome shotgun (WGS) entry which is preliminary data.</text>
</comment>
<dbReference type="STRING" id="5288.A0A5C5FXY4"/>
<dbReference type="Pfam" id="PF12513">
    <property type="entry name" value="SUV3_C"/>
    <property type="match status" value="1"/>
</dbReference>
<feature type="non-terminal residue" evidence="14">
    <location>
        <position position="1"/>
    </location>
</feature>
<dbReference type="InterPro" id="IPR041082">
    <property type="entry name" value="Suv3_C_1"/>
</dbReference>
<keyword evidence="6 14" id="KW-0378">Hydrolase</keyword>
<dbReference type="InterPro" id="IPR055206">
    <property type="entry name" value="DEXQc_SUV3"/>
</dbReference>
<dbReference type="GO" id="GO:0000965">
    <property type="term" value="P:mitochondrial RNA 3'-end processing"/>
    <property type="evidence" value="ECO:0007669"/>
    <property type="project" value="TreeGrafter"/>
</dbReference>
<dbReference type="GO" id="GO:0045025">
    <property type="term" value="C:mitochondrial degradosome"/>
    <property type="evidence" value="ECO:0007669"/>
    <property type="project" value="TreeGrafter"/>
</dbReference>
<keyword evidence="7" id="KW-0347">Helicase</keyword>
<dbReference type="Proteomes" id="UP000311382">
    <property type="component" value="Unassembled WGS sequence"/>
</dbReference>
<keyword evidence="9" id="KW-0809">Transit peptide</keyword>
<proteinExistence type="predicted"/>
<evidence type="ECO:0000256" key="3">
    <source>
        <dbReference type="ARBA" id="ARBA00004173"/>
    </source>
</evidence>
<comment type="cofactor">
    <cofactor evidence="1">
        <name>Mn(2+)</name>
        <dbReference type="ChEBI" id="CHEBI:29035"/>
    </cofactor>
</comment>
<dbReference type="Pfam" id="PF00271">
    <property type="entry name" value="Helicase_C"/>
    <property type="match status" value="1"/>
</dbReference>
<dbReference type="EC" id="3.6.4.13" evidence="4"/>
<feature type="domain" description="Helicase C-terminal" evidence="13">
    <location>
        <begin position="169"/>
        <end position="343"/>
    </location>
</feature>
<dbReference type="InterPro" id="IPR044774">
    <property type="entry name" value="Suv3_DEXQc"/>
</dbReference>
<evidence type="ECO:0000256" key="11">
    <source>
        <dbReference type="ARBA" id="ARBA00047984"/>
    </source>
</evidence>
<dbReference type="Pfam" id="PF18147">
    <property type="entry name" value="Suv3_C_1"/>
    <property type="match status" value="1"/>
</dbReference>
<dbReference type="Gene3D" id="1.20.272.40">
    <property type="match status" value="1"/>
</dbReference>
<evidence type="ECO:0000256" key="6">
    <source>
        <dbReference type="ARBA" id="ARBA00022801"/>
    </source>
</evidence>
<dbReference type="InterPro" id="IPR050699">
    <property type="entry name" value="RNA-DNA_Helicase"/>
</dbReference>
<evidence type="ECO:0000256" key="5">
    <source>
        <dbReference type="ARBA" id="ARBA00022741"/>
    </source>
</evidence>
<dbReference type="SUPFAM" id="SSF52540">
    <property type="entry name" value="P-loop containing nucleoside triphosphate hydrolases"/>
    <property type="match status" value="1"/>
</dbReference>
<evidence type="ECO:0000256" key="7">
    <source>
        <dbReference type="ARBA" id="ARBA00022806"/>
    </source>
</evidence>
<comment type="subcellular location">
    <subcellularLocation>
        <location evidence="3">Mitochondrion</location>
    </subcellularLocation>
</comment>
<keyword evidence="15" id="KW-1185">Reference proteome</keyword>
<dbReference type="InterPro" id="IPR001650">
    <property type="entry name" value="Helicase_C-like"/>
</dbReference>
<dbReference type="CDD" id="cd17913">
    <property type="entry name" value="DEXQc_Suv3"/>
    <property type="match status" value="1"/>
</dbReference>
<dbReference type="Gene3D" id="3.40.50.300">
    <property type="entry name" value="P-loop containing nucleotide triphosphate hydrolases"/>
    <property type="match status" value="2"/>
</dbReference>
<evidence type="ECO:0000259" key="13">
    <source>
        <dbReference type="PROSITE" id="PS51194"/>
    </source>
</evidence>
<dbReference type="GO" id="GO:0016787">
    <property type="term" value="F:hydrolase activity"/>
    <property type="evidence" value="ECO:0007669"/>
    <property type="project" value="UniProtKB-KW"/>
</dbReference>
<feature type="region of interest" description="Disordered" evidence="12">
    <location>
        <begin position="293"/>
        <end position="316"/>
    </location>
</feature>
<dbReference type="PROSITE" id="PS51194">
    <property type="entry name" value="HELICASE_CTER"/>
    <property type="match status" value="1"/>
</dbReference>
<gene>
    <name evidence="14" type="ORF">DMC30DRAFT_350200</name>
</gene>
<evidence type="ECO:0000313" key="15">
    <source>
        <dbReference type="Proteomes" id="UP000311382"/>
    </source>
</evidence>
<dbReference type="SMART" id="SM00490">
    <property type="entry name" value="HELICc"/>
    <property type="match status" value="1"/>
</dbReference>
<evidence type="ECO:0000313" key="14">
    <source>
        <dbReference type="EMBL" id="TNY21648.1"/>
    </source>
</evidence>
<comment type="cofactor">
    <cofactor evidence="2">
        <name>Mg(2+)</name>
        <dbReference type="ChEBI" id="CHEBI:18420"/>
    </cofactor>
</comment>
<dbReference type="PANTHER" id="PTHR12131:SF1">
    <property type="entry name" value="ATP-DEPENDENT RNA HELICASE SUPV3L1, MITOCHONDRIAL-RELATED"/>
    <property type="match status" value="1"/>
</dbReference>
<dbReference type="OrthoDB" id="6692397at2759"/>
<dbReference type="GO" id="GO:0005524">
    <property type="term" value="F:ATP binding"/>
    <property type="evidence" value="ECO:0007669"/>
    <property type="project" value="UniProtKB-KW"/>
</dbReference>
<name>A0A5C5FXY4_9BASI</name>
<dbReference type="GO" id="GO:0003724">
    <property type="term" value="F:RNA helicase activity"/>
    <property type="evidence" value="ECO:0007669"/>
    <property type="project" value="UniProtKB-EC"/>
</dbReference>
<protein>
    <recommendedName>
        <fullName evidence="4">RNA helicase</fullName>
        <ecNumber evidence="4">3.6.4.13</ecNumber>
    </recommendedName>
</protein>
<dbReference type="CDD" id="cd18805">
    <property type="entry name" value="SF2_C_suv3"/>
    <property type="match status" value="1"/>
</dbReference>
<dbReference type="PANTHER" id="PTHR12131">
    <property type="entry name" value="ATP-DEPENDENT RNA AND DNA HELICASE"/>
    <property type="match status" value="1"/>
</dbReference>
<evidence type="ECO:0000256" key="9">
    <source>
        <dbReference type="ARBA" id="ARBA00022946"/>
    </source>
</evidence>
<dbReference type="AlphaFoldDB" id="A0A5C5FXY4"/>
<keyword evidence="10" id="KW-0496">Mitochondrion</keyword>
<dbReference type="Pfam" id="PF22527">
    <property type="entry name" value="DEXQc_Suv3"/>
    <property type="match status" value="1"/>
</dbReference>
<sequence length="592" mass="63522">FPSARQHRRRLILHVGPTNSGKTHSALVALARARTGAYAGPLRLLAHEVFSRFNEGKIGDEGRRTCNLVTGEEQRILDPDAGLQSCTVEMFPLSKHLDVGVIDEIQMIGDPQRGTAWTAAVVGALCDELHLCGEESVVDLVQRIAAEVGDECVVKRYHRLSPLVVAAHSLDGDLSRIRKGDCLVTFSRSNIFAFKRAIEEKTGLRVAVAYGGLPPEVREEQARAFNEGGYDVLVASDAIGMGLNLKIRRVVFEALHKFDGTSEVRLPVPQIKQIAGRAGRYGVHVPVSPSAPDLDLDPATAAADASSEPAPPGEATTLDAVDLPLLQDAMSQPTVQVTQASLGAPFESFKALFDLLPSSTPLSRIFALSRAITRTKPHYRPTGSASFADVAAHIADVGAGSGEGEEGALTFRERFTFASAPVNLRDARVVRALVDFVERYARGEPIWMRDWGRDAGVFDAIQRVNDAAAAAAAAGPAGAAGVQGRHRPAAAFSSETLQALESFHRCLTLYLWLSYRLSPIFCDQDAARELRRDVEKAMEVALAGTRFEKLERGRGARRNKARAVGAGSGSASGDAGVFDAFGRLKGARSSAM</sequence>
<dbReference type="InterPro" id="IPR027417">
    <property type="entry name" value="P-loop_NTPase"/>
</dbReference>
<accession>A0A5C5FXY4</accession>